<dbReference type="PANTHER" id="PTHR12815:SF18">
    <property type="entry name" value="SORTING AND ASSEMBLY MACHINERY COMPONENT 50 HOMOLOG"/>
    <property type="match status" value="1"/>
</dbReference>
<evidence type="ECO:0000256" key="6">
    <source>
        <dbReference type="SAM" id="MobiDB-lite"/>
    </source>
</evidence>
<feature type="compositionally biased region" description="Pro residues" evidence="6">
    <location>
        <begin position="24"/>
        <end position="47"/>
    </location>
</feature>
<keyword evidence="5" id="KW-0472">Membrane</keyword>
<evidence type="ECO:0000256" key="3">
    <source>
        <dbReference type="ARBA" id="ARBA00022452"/>
    </source>
</evidence>
<evidence type="ECO:0000256" key="2">
    <source>
        <dbReference type="ARBA" id="ARBA00010913"/>
    </source>
</evidence>
<organism evidence="8 9">
    <name type="scientific">Malassezia obtusa</name>
    <dbReference type="NCBI Taxonomy" id="76774"/>
    <lineage>
        <taxon>Eukaryota</taxon>
        <taxon>Fungi</taxon>
        <taxon>Dikarya</taxon>
        <taxon>Basidiomycota</taxon>
        <taxon>Ustilaginomycotina</taxon>
        <taxon>Malasseziomycetes</taxon>
        <taxon>Malasseziales</taxon>
        <taxon>Malasseziaceae</taxon>
        <taxon>Malassezia</taxon>
    </lineage>
</organism>
<dbReference type="PANTHER" id="PTHR12815">
    <property type="entry name" value="SORTING AND ASSEMBLY MACHINERY SAMM50 PROTEIN FAMILY MEMBER"/>
    <property type="match status" value="1"/>
</dbReference>
<proteinExistence type="inferred from homology"/>
<keyword evidence="9" id="KW-1185">Reference proteome</keyword>
<dbReference type="GO" id="GO:0045040">
    <property type="term" value="P:protein insertion into mitochondrial outer membrane"/>
    <property type="evidence" value="ECO:0007669"/>
    <property type="project" value="TreeGrafter"/>
</dbReference>
<dbReference type="AlphaFoldDB" id="A0AAF0DZP2"/>
<evidence type="ECO:0000313" key="8">
    <source>
        <dbReference type="EMBL" id="WFD03593.1"/>
    </source>
</evidence>
<reference evidence="8" key="1">
    <citation type="submission" date="2023-03" db="EMBL/GenBank/DDBJ databases">
        <title>Mating type loci evolution in Malassezia.</title>
        <authorList>
            <person name="Coelho M.A."/>
        </authorList>
    </citation>
    <scope>NUCLEOTIDE SEQUENCE</scope>
    <source>
        <strain evidence="8">CBS 7876</strain>
    </source>
</reference>
<dbReference type="EMBL" id="CP119937">
    <property type="protein sequence ID" value="WFD03593.1"/>
    <property type="molecule type" value="Genomic_DNA"/>
</dbReference>
<gene>
    <name evidence="8" type="ORF">MOBT1_002286</name>
</gene>
<dbReference type="Gene3D" id="2.40.160.50">
    <property type="entry name" value="membrane protein fhac: a member of the omp85/tpsb transporter family"/>
    <property type="match status" value="1"/>
</dbReference>
<accession>A0AAF0DZP2</accession>
<sequence length="515" mass="56090">MTAHDVLSDAITARKLTEEEPLREYPPPQEPPPSDAPAAPEPAPPEPQHNLPRAIEQFKQPWLAGEAPTLRLCAVRIQGLREVRPSFLSALCRPYVDVTSGVTSLGAWWYGQRASFALPGEPATFKSLLDITAAIGSDMARLDLVRDIAASLEPSQLSSGNPEEDVDIILRVKPSKRFFLKTNTSVGQSEGTASIQGKIRNVLGGAETLEGSATLGTRTRHAYNLTFTTPVLASPDVWANVSALAQHRDLTGFISAHEGQHALRAAVMMMSGDGIRNELAYEASHRHFHHLLPGASVAIRRLAKPSFKSSLTYTVENDTRDDPFMTTSGSYWRGALEYAGLGGDTSFLKAEGYATLARAFGNGWAWSLGARTGWMHTLDERPAYLNDRFMLGGPTDVRMFRLNSLGPRQKYDSLGGDAFWAAGASLLAPIPARPEWPLKFHIFANAGQLTQAQSYQRGLPASYTELLQPSASMGLGLLFQQGPVRLELNFGLPVLARRSDGTRKGLQFGIGLEFL</sequence>
<comment type="similarity">
    <text evidence="2">Belongs to the SAM50/omp85 family.</text>
</comment>
<evidence type="ECO:0000259" key="7">
    <source>
        <dbReference type="Pfam" id="PF01103"/>
    </source>
</evidence>
<keyword evidence="4" id="KW-0812">Transmembrane</keyword>
<feature type="region of interest" description="Disordered" evidence="6">
    <location>
        <begin position="1"/>
        <end position="50"/>
    </location>
</feature>
<dbReference type="GO" id="GO:0005741">
    <property type="term" value="C:mitochondrial outer membrane"/>
    <property type="evidence" value="ECO:0007669"/>
    <property type="project" value="UniProtKB-SubCell"/>
</dbReference>
<dbReference type="InterPro" id="IPR000184">
    <property type="entry name" value="Bac_surfAg_D15"/>
</dbReference>
<dbReference type="InterPro" id="IPR039910">
    <property type="entry name" value="D15-like"/>
</dbReference>
<evidence type="ECO:0000313" key="9">
    <source>
        <dbReference type="Proteomes" id="UP001214603"/>
    </source>
</evidence>
<dbReference type="Proteomes" id="UP001214603">
    <property type="component" value="Chromosome 4"/>
</dbReference>
<keyword evidence="3" id="KW-1134">Transmembrane beta strand</keyword>
<protein>
    <recommendedName>
        <fullName evidence="7">Bacterial surface antigen (D15) domain-containing protein</fullName>
    </recommendedName>
</protein>
<evidence type="ECO:0000256" key="5">
    <source>
        <dbReference type="ARBA" id="ARBA00023136"/>
    </source>
</evidence>
<evidence type="ECO:0000256" key="4">
    <source>
        <dbReference type="ARBA" id="ARBA00022692"/>
    </source>
</evidence>
<evidence type="ECO:0000256" key="1">
    <source>
        <dbReference type="ARBA" id="ARBA00004374"/>
    </source>
</evidence>
<name>A0AAF0DZP2_9BASI</name>
<comment type="subcellular location">
    <subcellularLocation>
        <location evidence="1">Mitochondrion outer membrane</location>
        <topology evidence="1">Multi-pass membrane protein</topology>
    </subcellularLocation>
</comment>
<feature type="domain" description="Bacterial surface antigen (D15)" evidence="7">
    <location>
        <begin position="201"/>
        <end position="514"/>
    </location>
</feature>
<dbReference type="Pfam" id="PF01103">
    <property type="entry name" value="Omp85"/>
    <property type="match status" value="1"/>
</dbReference>